<dbReference type="PANTHER" id="PTHR23037">
    <property type="entry name" value="CYTOKINE RECEPTOR"/>
    <property type="match status" value="1"/>
</dbReference>
<keyword evidence="9" id="KW-0393">Immunoglobulin domain</keyword>
<sequence length="522" mass="58514">MFASTYPLLFIAVVVRGGQNEKCDVYPKDPVISMGDDIQVMFKAPDNSLCSNVPSYDPEKLFWKLNDEKIDESQYTMVNSTIPSVVIQNFTLRSGMVTCHITVGRKIFVLGGTNIKVLFPPVKPTNLSCVTVLFKSFTCYWDSGEDTLWDTIYTVSSKVGGSIQTCMSKSSPCSFKEKDILHSAEIWVTARSSQGAVDSDVLTIKNIYSTVKIGPPQTVAAEPLFNSVELKVTWEKPEDSYSYPVLYEVRYSYQQGGSSHKRVRESTRPELYISVEGECTQYTISVRGALRDDWTPVWSDWSPDVRVISPLDVHSRRLLLWRKIHWPDESGNRTVQLMWKGVPASCEAIEGYRVTLRAENNHTQDMLFNPADTKASITVDEEAYTVRIVAYRQEKVFFEDTTTIPAGREVSGFLPVEAARVFSHDGQIHISWKEPSQSPRAYMVDWSAGDDYSWQETQNTSIAFSGQPLKLYNITVTPLYGRSPGQEATLLAYSQEGGVNPAVPAFLHGPGHRAARRSPSAL</sequence>
<dbReference type="SUPFAM" id="SSF48726">
    <property type="entry name" value="Immunoglobulin"/>
    <property type="match status" value="1"/>
</dbReference>
<organism evidence="12 13">
    <name type="scientific">Anguilla anguilla</name>
    <name type="common">European freshwater eel</name>
    <name type="synonym">Muraena anguilla</name>
    <dbReference type="NCBI Taxonomy" id="7936"/>
    <lineage>
        <taxon>Eukaryota</taxon>
        <taxon>Metazoa</taxon>
        <taxon>Chordata</taxon>
        <taxon>Craniata</taxon>
        <taxon>Vertebrata</taxon>
        <taxon>Euteleostomi</taxon>
        <taxon>Actinopterygii</taxon>
        <taxon>Neopterygii</taxon>
        <taxon>Teleostei</taxon>
        <taxon>Anguilliformes</taxon>
        <taxon>Anguillidae</taxon>
        <taxon>Anguilla</taxon>
    </lineage>
</organism>
<keyword evidence="8" id="KW-0325">Glycoprotein</keyword>
<dbReference type="PANTHER" id="PTHR23037:SF28">
    <property type="entry name" value="ERYTHROPOIETIN RECEPTOR"/>
    <property type="match status" value="1"/>
</dbReference>
<proteinExistence type="predicted"/>
<dbReference type="PROSITE" id="PS50853">
    <property type="entry name" value="FN3"/>
    <property type="match status" value="1"/>
</dbReference>
<evidence type="ECO:0000313" key="12">
    <source>
        <dbReference type="EMBL" id="KAG5834399.1"/>
    </source>
</evidence>
<dbReference type="CDD" id="cd00063">
    <property type="entry name" value="FN3"/>
    <property type="match status" value="1"/>
</dbReference>
<evidence type="ECO:0000256" key="5">
    <source>
        <dbReference type="ARBA" id="ARBA00023136"/>
    </source>
</evidence>
<evidence type="ECO:0000256" key="3">
    <source>
        <dbReference type="ARBA" id="ARBA00022729"/>
    </source>
</evidence>
<dbReference type="Proteomes" id="UP001044222">
    <property type="component" value="Chromosome 15"/>
</dbReference>
<keyword evidence="2" id="KW-0812">Transmembrane</keyword>
<feature type="signal peptide" evidence="10">
    <location>
        <begin position="1"/>
        <end position="17"/>
    </location>
</feature>
<feature type="chain" id="PRO_5039403201" description="Fibronectin type-III domain-containing protein" evidence="10">
    <location>
        <begin position="18"/>
        <end position="522"/>
    </location>
</feature>
<comment type="subcellular location">
    <subcellularLocation>
        <location evidence="1">Membrane</location>
        <topology evidence="1">Single-pass type I membrane protein</topology>
    </subcellularLocation>
</comment>
<evidence type="ECO:0000256" key="7">
    <source>
        <dbReference type="ARBA" id="ARBA00023170"/>
    </source>
</evidence>
<evidence type="ECO:0000259" key="11">
    <source>
        <dbReference type="PROSITE" id="PS50853"/>
    </source>
</evidence>
<feature type="domain" description="Fibronectin type-III" evidence="11">
    <location>
        <begin position="215"/>
        <end position="312"/>
    </location>
</feature>
<name>A0A9D3LRU8_ANGAN</name>
<keyword evidence="4" id="KW-1133">Transmembrane helix</keyword>
<protein>
    <recommendedName>
        <fullName evidence="11">Fibronectin type-III domain-containing protein</fullName>
    </recommendedName>
</protein>
<dbReference type="GO" id="GO:0004896">
    <property type="term" value="F:cytokine receptor activity"/>
    <property type="evidence" value="ECO:0007669"/>
    <property type="project" value="TreeGrafter"/>
</dbReference>
<dbReference type="InterPro" id="IPR013783">
    <property type="entry name" value="Ig-like_fold"/>
</dbReference>
<dbReference type="EMBL" id="JAFIRN010000015">
    <property type="protein sequence ID" value="KAG5834399.1"/>
    <property type="molecule type" value="Genomic_DNA"/>
</dbReference>
<evidence type="ECO:0000256" key="1">
    <source>
        <dbReference type="ARBA" id="ARBA00004479"/>
    </source>
</evidence>
<evidence type="ECO:0000313" key="13">
    <source>
        <dbReference type="Proteomes" id="UP001044222"/>
    </source>
</evidence>
<dbReference type="InterPro" id="IPR003961">
    <property type="entry name" value="FN3_dom"/>
</dbReference>
<keyword evidence="13" id="KW-1185">Reference proteome</keyword>
<keyword evidence="7" id="KW-0675">Receptor</keyword>
<dbReference type="GO" id="GO:0009897">
    <property type="term" value="C:external side of plasma membrane"/>
    <property type="evidence" value="ECO:0007669"/>
    <property type="project" value="TreeGrafter"/>
</dbReference>
<evidence type="ECO:0000256" key="6">
    <source>
        <dbReference type="ARBA" id="ARBA00023157"/>
    </source>
</evidence>
<dbReference type="Pfam" id="PF06328">
    <property type="entry name" value="Lep_receptor_Ig"/>
    <property type="match status" value="1"/>
</dbReference>
<gene>
    <name evidence="12" type="ORF">ANANG_G00261100</name>
</gene>
<keyword evidence="6" id="KW-1015">Disulfide bond</keyword>
<dbReference type="InterPro" id="IPR010457">
    <property type="entry name" value="IgC2-like_lig-bd"/>
</dbReference>
<reference evidence="12" key="1">
    <citation type="submission" date="2021-01" db="EMBL/GenBank/DDBJ databases">
        <title>A chromosome-scale assembly of European eel, Anguilla anguilla.</title>
        <authorList>
            <person name="Henkel C."/>
            <person name="Jong-Raadsen S.A."/>
            <person name="Dufour S."/>
            <person name="Weltzien F.-A."/>
            <person name="Palstra A.P."/>
            <person name="Pelster B."/>
            <person name="Spaink H.P."/>
            <person name="Van Den Thillart G.E."/>
            <person name="Jansen H."/>
            <person name="Zahm M."/>
            <person name="Klopp C."/>
            <person name="Cedric C."/>
            <person name="Louis A."/>
            <person name="Berthelot C."/>
            <person name="Parey E."/>
            <person name="Roest Crollius H."/>
            <person name="Montfort J."/>
            <person name="Robinson-Rechavi M."/>
            <person name="Bucao C."/>
            <person name="Bouchez O."/>
            <person name="Gislard M."/>
            <person name="Lluch J."/>
            <person name="Milhes M."/>
            <person name="Lampietro C."/>
            <person name="Lopez Roques C."/>
            <person name="Donnadieu C."/>
            <person name="Braasch I."/>
            <person name="Desvignes T."/>
            <person name="Postlethwait J."/>
            <person name="Bobe J."/>
            <person name="Guiguen Y."/>
            <person name="Dirks R."/>
        </authorList>
    </citation>
    <scope>NUCLEOTIDE SEQUENCE</scope>
    <source>
        <strain evidence="12">Tag_6206</strain>
        <tissue evidence="12">Liver</tissue>
    </source>
</reference>
<evidence type="ECO:0000256" key="2">
    <source>
        <dbReference type="ARBA" id="ARBA00022692"/>
    </source>
</evidence>
<comment type="caution">
    <text evidence="12">The sequence shown here is derived from an EMBL/GenBank/DDBJ whole genome shotgun (WGS) entry which is preliminary data.</text>
</comment>
<evidence type="ECO:0000256" key="10">
    <source>
        <dbReference type="SAM" id="SignalP"/>
    </source>
</evidence>
<evidence type="ECO:0000256" key="9">
    <source>
        <dbReference type="ARBA" id="ARBA00023319"/>
    </source>
</evidence>
<dbReference type="SUPFAM" id="SSF49265">
    <property type="entry name" value="Fibronectin type III"/>
    <property type="match status" value="2"/>
</dbReference>
<keyword evidence="3 10" id="KW-0732">Signal</keyword>
<evidence type="ECO:0000256" key="4">
    <source>
        <dbReference type="ARBA" id="ARBA00022989"/>
    </source>
</evidence>
<dbReference type="AlphaFoldDB" id="A0A9D3LRU8"/>
<keyword evidence="5" id="KW-0472">Membrane</keyword>
<dbReference type="InterPro" id="IPR036179">
    <property type="entry name" value="Ig-like_dom_sf"/>
</dbReference>
<dbReference type="Gene3D" id="2.60.40.10">
    <property type="entry name" value="Immunoglobulins"/>
    <property type="match status" value="5"/>
</dbReference>
<dbReference type="InterPro" id="IPR036116">
    <property type="entry name" value="FN3_sf"/>
</dbReference>
<accession>A0A9D3LRU8</accession>
<evidence type="ECO:0000256" key="8">
    <source>
        <dbReference type="ARBA" id="ARBA00023180"/>
    </source>
</evidence>